<keyword evidence="1" id="KW-1133">Transmembrane helix</keyword>
<reference evidence="2" key="1">
    <citation type="submission" date="2020-10" db="EMBL/GenBank/DDBJ databases">
        <authorList>
            <person name="Kadnikov V."/>
            <person name="Beletsky A.V."/>
            <person name="Mardanov A.V."/>
            <person name="Karnachuk O.V."/>
            <person name="Ravin N.V."/>
        </authorList>
    </citation>
    <scope>NUCLEOTIDE SEQUENCE</scope>
    <source>
        <strain evidence="2">Bu02</strain>
    </source>
</reference>
<dbReference type="EMBL" id="CP062796">
    <property type="protein sequence ID" value="QUL98562.1"/>
    <property type="molecule type" value="Genomic_DNA"/>
</dbReference>
<dbReference type="KEGG" id="fcz:IMF26_00170"/>
<keyword evidence="1" id="KW-0812">Transmembrane</keyword>
<name>A0AAT9LBT9_9FIRM</name>
<sequence>MYKFTQQWLIWGLLSIVVLLPLVKPIGLPVGYAAETEAAFKFIDNLPKGSITMMVCEVAPSNAGEIWPAAIAIARHHLEKGHKVVISTFIPDGIMYSLELGKLLEKEYGAKYGEDYIVLPYVAGRETALAAVADNIRGVYKEDQFKQDLNNLPLWTRIQSIKDFAVVSCYTSSDDTWWLVRHIWGKYQVPCISSTVSVATPDSLTYYKNGQLVGMLGGVRGAAYYEQRLGKPGMATKSMDAQSAGHIYLLVLMLIGNVSYWYSRRSQGRRSEG</sequence>
<reference evidence="2" key="2">
    <citation type="journal article" date="2023" name="Biology">
        <title>Prokaryotic Life Associated with Coal-Fire Gas Vents Revealed by Metagenomics.</title>
        <authorList>
            <person name="Kadnikov V.V."/>
            <person name="Mardanov A.V."/>
            <person name="Beletsky A.V."/>
            <person name="Karnachuk O.V."/>
            <person name="Ravin N.V."/>
        </authorList>
    </citation>
    <scope>NUCLEOTIDE SEQUENCE</scope>
    <source>
        <strain evidence="2">Bu02</strain>
    </source>
</reference>
<keyword evidence="1" id="KW-0472">Membrane</keyword>
<proteinExistence type="predicted"/>
<gene>
    <name evidence="2" type="ORF">IMF26_00170</name>
</gene>
<protein>
    <recommendedName>
        <fullName evidence="3">CN hydrolase domain-containing protein</fullName>
    </recommendedName>
</protein>
<accession>A0AAT9LBT9</accession>
<organism evidence="2">
    <name type="scientific">Candidatus Fermentithermobacillus carboniphilus</name>
    <dbReference type="NCBI Taxonomy" id="3085328"/>
    <lineage>
        <taxon>Bacteria</taxon>
        <taxon>Bacillati</taxon>
        <taxon>Bacillota</taxon>
        <taxon>Candidatus Fermentithermobacillia</taxon>
        <taxon>Candidatus Fermentithermobacillales</taxon>
        <taxon>Candidatus Fermentithermobacillaceae</taxon>
        <taxon>Candidatus Fermentithermobacillus</taxon>
    </lineage>
</organism>
<feature type="transmembrane region" description="Helical" evidence="1">
    <location>
        <begin position="245"/>
        <end position="263"/>
    </location>
</feature>
<evidence type="ECO:0000256" key="1">
    <source>
        <dbReference type="SAM" id="Phobius"/>
    </source>
</evidence>
<evidence type="ECO:0008006" key="3">
    <source>
        <dbReference type="Google" id="ProtNLM"/>
    </source>
</evidence>
<dbReference type="AlphaFoldDB" id="A0AAT9LBT9"/>
<evidence type="ECO:0000313" key="2">
    <source>
        <dbReference type="EMBL" id="QUL98562.1"/>
    </source>
</evidence>